<dbReference type="EMBL" id="GECZ01026589">
    <property type="protein sequence ID" value="JAS43180.1"/>
    <property type="molecule type" value="Transcribed_RNA"/>
</dbReference>
<feature type="non-terminal residue" evidence="2">
    <location>
        <position position="169"/>
    </location>
</feature>
<sequence length="169" mass="19098">QRNSLYKEPADESKVNFSYGGDGRRIANLSKVIGTPAEQIKILIKSPKMIKHETNCERNLHLKKMDRLEENSSSTQLNRGNIKTRYICNLMEKSHESLTGMLSPAEGTEAKQFSYNSPKYGSQRSHNNPNNQSELQHFTNPSNAPSEQCEYNSLMYLSEIASEVLLADS</sequence>
<feature type="non-terminal residue" evidence="2">
    <location>
        <position position="1"/>
    </location>
</feature>
<evidence type="ECO:0000313" key="2">
    <source>
        <dbReference type="EMBL" id="JAS43180.1"/>
    </source>
</evidence>
<accession>A0A1B6EZ41</accession>
<reference evidence="2" key="1">
    <citation type="submission" date="2015-11" db="EMBL/GenBank/DDBJ databases">
        <title>De novo transcriptome assembly of four potential Pierce s Disease insect vectors from Arizona vineyards.</title>
        <authorList>
            <person name="Tassone E.E."/>
        </authorList>
    </citation>
    <scope>NUCLEOTIDE SEQUENCE</scope>
</reference>
<evidence type="ECO:0000256" key="1">
    <source>
        <dbReference type="SAM" id="MobiDB-lite"/>
    </source>
</evidence>
<feature type="region of interest" description="Disordered" evidence="1">
    <location>
        <begin position="112"/>
        <end position="146"/>
    </location>
</feature>
<name>A0A1B6EZ41_9HEMI</name>
<gene>
    <name evidence="2" type="ORF">g.6088</name>
</gene>
<proteinExistence type="predicted"/>
<organism evidence="2">
    <name type="scientific">Cuerna arida</name>
    <dbReference type="NCBI Taxonomy" id="1464854"/>
    <lineage>
        <taxon>Eukaryota</taxon>
        <taxon>Metazoa</taxon>
        <taxon>Ecdysozoa</taxon>
        <taxon>Arthropoda</taxon>
        <taxon>Hexapoda</taxon>
        <taxon>Insecta</taxon>
        <taxon>Pterygota</taxon>
        <taxon>Neoptera</taxon>
        <taxon>Paraneoptera</taxon>
        <taxon>Hemiptera</taxon>
        <taxon>Auchenorrhyncha</taxon>
        <taxon>Membracoidea</taxon>
        <taxon>Cicadellidae</taxon>
        <taxon>Cicadellinae</taxon>
        <taxon>Proconiini</taxon>
        <taxon>Cuerna</taxon>
    </lineage>
</organism>
<protein>
    <submittedName>
        <fullName evidence="2">Uncharacterized protein</fullName>
    </submittedName>
</protein>
<dbReference type="AlphaFoldDB" id="A0A1B6EZ41"/>